<protein>
    <submittedName>
        <fullName evidence="2">Uncharacterized protein</fullName>
    </submittedName>
</protein>
<dbReference type="EMBL" id="SWLB01000013">
    <property type="protein sequence ID" value="KAF3330991.1"/>
    <property type="molecule type" value="Genomic_DNA"/>
</dbReference>
<accession>A0A833R0J3</accession>
<evidence type="ECO:0000313" key="3">
    <source>
        <dbReference type="Proteomes" id="UP000623129"/>
    </source>
</evidence>
<comment type="caution">
    <text evidence="2">The sequence shown here is derived from an EMBL/GenBank/DDBJ whole genome shotgun (WGS) entry which is preliminary data.</text>
</comment>
<reference evidence="2" key="1">
    <citation type="submission" date="2020-01" db="EMBL/GenBank/DDBJ databases">
        <title>Genome sequence of Kobresia littledalei, the first chromosome-level genome in the family Cyperaceae.</title>
        <authorList>
            <person name="Qu G."/>
        </authorList>
    </citation>
    <scope>NUCLEOTIDE SEQUENCE</scope>
    <source>
        <strain evidence="2">C.B.Clarke</strain>
        <tissue evidence="2">Leaf</tissue>
    </source>
</reference>
<evidence type="ECO:0000256" key="1">
    <source>
        <dbReference type="SAM" id="MobiDB-lite"/>
    </source>
</evidence>
<organism evidence="2 3">
    <name type="scientific">Carex littledalei</name>
    <dbReference type="NCBI Taxonomy" id="544730"/>
    <lineage>
        <taxon>Eukaryota</taxon>
        <taxon>Viridiplantae</taxon>
        <taxon>Streptophyta</taxon>
        <taxon>Embryophyta</taxon>
        <taxon>Tracheophyta</taxon>
        <taxon>Spermatophyta</taxon>
        <taxon>Magnoliopsida</taxon>
        <taxon>Liliopsida</taxon>
        <taxon>Poales</taxon>
        <taxon>Cyperaceae</taxon>
        <taxon>Cyperoideae</taxon>
        <taxon>Cariceae</taxon>
        <taxon>Carex</taxon>
        <taxon>Carex subgen. Euthyceras</taxon>
    </lineage>
</organism>
<proteinExistence type="predicted"/>
<name>A0A833R0J3_9POAL</name>
<keyword evidence="3" id="KW-1185">Reference proteome</keyword>
<dbReference type="Proteomes" id="UP000623129">
    <property type="component" value="Unassembled WGS sequence"/>
</dbReference>
<dbReference type="AlphaFoldDB" id="A0A833R0J3"/>
<feature type="region of interest" description="Disordered" evidence="1">
    <location>
        <begin position="58"/>
        <end position="78"/>
    </location>
</feature>
<sequence>MTSFFSDQKSTGRQISLDFSLSVNPNLSQRDRHGCFASSIDSFSGESSRRRAPPQVLLAQGAQGSAVRDEAPPPPSPP</sequence>
<gene>
    <name evidence="2" type="ORF">FCM35_KLT04345</name>
</gene>
<evidence type="ECO:0000313" key="2">
    <source>
        <dbReference type="EMBL" id="KAF3330991.1"/>
    </source>
</evidence>